<dbReference type="RefSeq" id="WP_130431755.1">
    <property type="nucleotide sequence ID" value="NZ_SHKP01000006.1"/>
</dbReference>
<organism evidence="3 4">
    <name type="scientific">Rivibacter subsaxonicus</name>
    <dbReference type="NCBI Taxonomy" id="457575"/>
    <lineage>
        <taxon>Bacteria</taxon>
        <taxon>Pseudomonadati</taxon>
        <taxon>Pseudomonadota</taxon>
        <taxon>Betaproteobacteria</taxon>
        <taxon>Burkholderiales</taxon>
        <taxon>Rivibacter</taxon>
    </lineage>
</organism>
<evidence type="ECO:0000313" key="4">
    <source>
        <dbReference type="Proteomes" id="UP000293671"/>
    </source>
</evidence>
<protein>
    <submittedName>
        <fullName evidence="3">Uncharacterized protein</fullName>
    </submittedName>
</protein>
<dbReference type="OrthoDB" id="8929716at2"/>
<dbReference type="Proteomes" id="UP000293671">
    <property type="component" value="Unassembled WGS sequence"/>
</dbReference>
<feature type="signal peptide" evidence="2">
    <location>
        <begin position="1"/>
        <end position="22"/>
    </location>
</feature>
<evidence type="ECO:0000256" key="2">
    <source>
        <dbReference type="SAM" id="SignalP"/>
    </source>
</evidence>
<accession>A0A4Q7VN87</accession>
<name>A0A4Q7VN87_9BURK</name>
<dbReference type="AlphaFoldDB" id="A0A4Q7VN87"/>
<keyword evidence="2" id="KW-0732">Signal</keyword>
<reference evidence="3 4" key="1">
    <citation type="submission" date="2019-02" db="EMBL/GenBank/DDBJ databases">
        <title>Genomic Encyclopedia of Type Strains, Phase IV (KMG-IV): sequencing the most valuable type-strain genomes for metagenomic binning, comparative biology and taxonomic classification.</title>
        <authorList>
            <person name="Goeker M."/>
        </authorList>
    </citation>
    <scope>NUCLEOTIDE SEQUENCE [LARGE SCALE GENOMIC DNA]</scope>
    <source>
        <strain evidence="3 4">DSM 19570</strain>
    </source>
</reference>
<sequence length="137" mass="14145">MKRSHLLMLALASGLLAAPAWSKLPPPSPEAKLKADEARAKTAWSDKVANYQLCKSMDRTAAHYQKSAKAAGKDVKPPTETPACADPGPFVPPAPPLEAAGAHSPTTTAASPPSTTQTAAQQATAKVPAKPASEARK</sequence>
<feature type="chain" id="PRO_5020771272" evidence="2">
    <location>
        <begin position="23"/>
        <end position="137"/>
    </location>
</feature>
<gene>
    <name evidence="3" type="ORF">EV670_2028</name>
</gene>
<feature type="compositionally biased region" description="Low complexity" evidence="1">
    <location>
        <begin position="97"/>
        <end position="137"/>
    </location>
</feature>
<keyword evidence="4" id="KW-1185">Reference proteome</keyword>
<proteinExistence type="predicted"/>
<dbReference type="EMBL" id="SHKP01000006">
    <property type="protein sequence ID" value="RZT97637.1"/>
    <property type="molecule type" value="Genomic_DNA"/>
</dbReference>
<evidence type="ECO:0000256" key="1">
    <source>
        <dbReference type="SAM" id="MobiDB-lite"/>
    </source>
</evidence>
<evidence type="ECO:0000313" key="3">
    <source>
        <dbReference type="EMBL" id="RZT97637.1"/>
    </source>
</evidence>
<comment type="caution">
    <text evidence="3">The sequence shown here is derived from an EMBL/GenBank/DDBJ whole genome shotgun (WGS) entry which is preliminary data.</text>
</comment>
<feature type="region of interest" description="Disordered" evidence="1">
    <location>
        <begin position="65"/>
        <end position="137"/>
    </location>
</feature>